<dbReference type="SUPFAM" id="SSF56300">
    <property type="entry name" value="Metallo-dependent phosphatases"/>
    <property type="match status" value="1"/>
</dbReference>
<keyword evidence="1" id="KW-0479">Metal-binding</keyword>
<dbReference type="PROSITE" id="PS51318">
    <property type="entry name" value="TAT"/>
    <property type="match status" value="1"/>
</dbReference>
<dbReference type="EMBL" id="JAOVZQ010000001">
    <property type="protein sequence ID" value="MCY0096461.1"/>
    <property type="molecule type" value="Genomic_DNA"/>
</dbReference>
<dbReference type="InterPro" id="IPR029052">
    <property type="entry name" value="Metallo-depent_PP-like"/>
</dbReference>
<proteinExistence type="predicted"/>
<dbReference type="InterPro" id="IPR004843">
    <property type="entry name" value="Calcineurin-like_PHP"/>
</dbReference>
<accession>A0ABT3YKM9</accession>
<dbReference type="InterPro" id="IPR006311">
    <property type="entry name" value="TAT_signal"/>
</dbReference>
<organism evidence="4 5">
    <name type="scientific">Hoeflea ulvae</name>
    <dbReference type="NCBI Taxonomy" id="2983764"/>
    <lineage>
        <taxon>Bacteria</taxon>
        <taxon>Pseudomonadati</taxon>
        <taxon>Pseudomonadota</taxon>
        <taxon>Alphaproteobacteria</taxon>
        <taxon>Hyphomicrobiales</taxon>
        <taxon>Rhizobiaceae</taxon>
        <taxon>Hoeflea</taxon>
    </lineage>
</organism>
<dbReference type="PANTHER" id="PTHR31302">
    <property type="entry name" value="TRANSMEMBRANE PROTEIN WITH METALLOPHOSPHOESTERASE DOMAIN-RELATED"/>
    <property type="match status" value="1"/>
</dbReference>
<evidence type="ECO:0000256" key="2">
    <source>
        <dbReference type="ARBA" id="ARBA00022801"/>
    </source>
</evidence>
<evidence type="ECO:0000313" key="4">
    <source>
        <dbReference type="EMBL" id="MCY0096461.1"/>
    </source>
</evidence>
<evidence type="ECO:0000313" key="5">
    <source>
        <dbReference type="Proteomes" id="UP001081283"/>
    </source>
</evidence>
<feature type="domain" description="Calcineurin-like phosphoesterase" evidence="3">
    <location>
        <begin position="51"/>
        <end position="240"/>
    </location>
</feature>
<sequence length="299" mass="32528">MLTRRTFLKTMLVGAVGLTGLAAYPFVEVLARPRVTRYSLKPPGWTDGLKLRICALADFHACEPWMNLSRIKSICEKANSLEADIILLLGDYAAGTRLVSDYVNSADWSRALASLQAPLGVHAILGNHDYWEDLAFQKDQRSENIAASALRKAGIATYINDSVRLEKDGRPFWIAGLGDQLALLPGSGSGRSSVVGIDDLRGTLSQVTDEAPVLLMAHEPDIFPSVPDRVSLTLCGHTHGGQVNIFGWRPAAASAGSRRYPLGHYREENRDMIVSKGLGCSILPVRIGAWPEILLIELG</sequence>
<reference evidence="4" key="1">
    <citation type="submission" date="2022-10" db="EMBL/GenBank/DDBJ databases">
        <title>Hoeflea sp. J2-29, isolated from marine algae.</title>
        <authorList>
            <person name="Kristyanto S."/>
            <person name="Kim J.M."/>
            <person name="Jeon C.O."/>
        </authorList>
    </citation>
    <scope>NUCLEOTIDE SEQUENCE</scope>
    <source>
        <strain evidence="4">J2-29</strain>
    </source>
</reference>
<gene>
    <name evidence="4" type="ORF">OEG82_20955</name>
</gene>
<name>A0ABT3YKM9_9HYPH</name>
<dbReference type="Proteomes" id="UP001081283">
    <property type="component" value="Unassembled WGS sequence"/>
</dbReference>
<comment type="caution">
    <text evidence="4">The sequence shown here is derived from an EMBL/GenBank/DDBJ whole genome shotgun (WGS) entry which is preliminary data.</text>
</comment>
<keyword evidence="5" id="KW-1185">Reference proteome</keyword>
<protein>
    <submittedName>
        <fullName evidence="4">Metallophosphoesterase</fullName>
    </submittedName>
</protein>
<evidence type="ECO:0000259" key="3">
    <source>
        <dbReference type="Pfam" id="PF00149"/>
    </source>
</evidence>
<dbReference type="InterPro" id="IPR051158">
    <property type="entry name" value="Metallophosphoesterase_sf"/>
</dbReference>
<keyword evidence="2" id="KW-0378">Hydrolase</keyword>
<dbReference type="Pfam" id="PF00149">
    <property type="entry name" value="Metallophos"/>
    <property type="match status" value="1"/>
</dbReference>
<evidence type="ECO:0000256" key="1">
    <source>
        <dbReference type="ARBA" id="ARBA00022723"/>
    </source>
</evidence>
<dbReference type="PANTHER" id="PTHR31302:SF31">
    <property type="entry name" value="PHOSPHODIESTERASE YAEI"/>
    <property type="match status" value="1"/>
</dbReference>
<dbReference type="Gene3D" id="3.60.21.10">
    <property type="match status" value="1"/>
</dbReference>
<dbReference type="RefSeq" id="WP_267614284.1">
    <property type="nucleotide sequence ID" value="NZ_JAOVZQ010000001.1"/>
</dbReference>